<dbReference type="Proteomes" id="UP000308267">
    <property type="component" value="Unassembled WGS sequence"/>
</dbReference>
<dbReference type="OrthoDB" id="6319282at2759"/>
<feature type="chain" id="PRO_5020560089" evidence="1">
    <location>
        <begin position="19"/>
        <end position="113"/>
    </location>
</feature>
<gene>
    <name evidence="2" type="ORF">CRM22_010097</name>
</gene>
<feature type="signal peptide" evidence="1">
    <location>
        <begin position="1"/>
        <end position="18"/>
    </location>
</feature>
<evidence type="ECO:0000256" key="1">
    <source>
        <dbReference type="SAM" id="SignalP"/>
    </source>
</evidence>
<comment type="caution">
    <text evidence="2">The sequence shown here is derived from an EMBL/GenBank/DDBJ whole genome shotgun (WGS) entry which is preliminary data.</text>
</comment>
<sequence>MTMRLMLITIGLLDSALTRSIPKYDLCMEACGEDPHEDNKFVVTVVEMCRDQCDKEERTRCIEENRQNEAEIRNCWKAALNRCIVRCGDDADCLKMCDDIHTPPTLISYMTII</sequence>
<keyword evidence="3" id="KW-1185">Reference proteome</keyword>
<organism evidence="2 3">
    <name type="scientific">Opisthorchis felineus</name>
    <dbReference type="NCBI Taxonomy" id="147828"/>
    <lineage>
        <taxon>Eukaryota</taxon>
        <taxon>Metazoa</taxon>
        <taxon>Spiralia</taxon>
        <taxon>Lophotrochozoa</taxon>
        <taxon>Platyhelminthes</taxon>
        <taxon>Trematoda</taxon>
        <taxon>Digenea</taxon>
        <taxon>Opisthorchiida</taxon>
        <taxon>Opisthorchiata</taxon>
        <taxon>Opisthorchiidae</taxon>
        <taxon>Opisthorchis</taxon>
    </lineage>
</organism>
<keyword evidence="1" id="KW-0732">Signal</keyword>
<name>A0A4S2L220_OPIFE</name>
<proteinExistence type="predicted"/>
<evidence type="ECO:0000313" key="2">
    <source>
        <dbReference type="EMBL" id="TGZ56862.1"/>
    </source>
</evidence>
<dbReference type="AlphaFoldDB" id="A0A4S2L220"/>
<evidence type="ECO:0000313" key="3">
    <source>
        <dbReference type="Proteomes" id="UP000308267"/>
    </source>
</evidence>
<reference evidence="2 3" key="1">
    <citation type="journal article" date="2019" name="BMC Genomics">
        <title>New insights from Opisthorchis felineus genome: update on genomics of the epidemiologically important liver flukes.</title>
        <authorList>
            <person name="Ershov N.I."/>
            <person name="Mordvinov V.A."/>
            <person name="Prokhortchouk E.B."/>
            <person name="Pakharukova M.Y."/>
            <person name="Gunbin K.V."/>
            <person name="Ustyantsev K."/>
            <person name="Genaev M.A."/>
            <person name="Blinov A.G."/>
            <person name="Mazur A."/>
            <person name="Boulygina E."/>
            <person name="Tsygankova S."/>
            <person name="Khrameeva E."/>
            <person name="Chekanov N."/>
            <person name="Fan G."/>
            <person name="Xiao A."/>
            <person name="Zhang H."/>
            <person name="Xu X."/>
            <person name="Yang H."/>
            <person name="Solovyev V."/>
            <person name="Lee S.M."/>
            <person name="Liu X."/>
            <person name="Afonnikov D.A."/>
            <person name="Skryabin K.G."/>
        </authorList>
    </citation>
    <scope>NUCLEOTIDE SEQUENCE [LARGE SCALE GENOMIC DNA]</scope>
    <source>
        <strain evidence="2">AK-0245</strain>
        <tissue evidence="2">Whole organism</tissue>
    </source>
</reference>
<dbReference type="EMBL" id="SJOL01009574">
    <property type="protein sequence ID" value="TGZ56862.1"/>
    <property type="molecule type" value="Genomic_DNA"/>
</dbReference>
<accession>A0A4S2L220</accession>
<protein>
    <submittedName>
        <fullName evidence="2">Uncharacterized protein</fullName>
    </submittedName>
</protein>